<dbReference type="PANTHER" id="PTHR43270">
    <property type="entry name" value="BETA-ALA-HIS DIPEPTIDASE"/>
    <property type="match status" value="1"/>
</dbReference>
<dbReference type="AlphaFoldDB" id="A0A370K7X9"/>
<keyword evidence="3 5" id="KW-0378">Hydrolase</keyword>
<dbReference type="GO" id="GO:0046872">
    <property type="term" value="F:metal ion binding"/>
    <property type="evidence" value="ECO:0007669"/>
    <property type="project" value="UniProtKB-KW"/>
</dbReference>
<dbReference type="PANTHER" id="PTHR43270:SF8">
    <property type="entry name" value="DI- AND TRIPEPTIDASE DUG2-RELATED"/>
    <property type="match status" value="1"/>
</dbReference>
<dbReference type="GO" id="GO:0006508">
    <property type="term" value="P:proteolysis"/>
    <property type="evidence" value="ECO:0007669"/>
    <property type="project" value="UniProtKB-KW"/>
</dbReference>
<evidence type="ECO:0000313" key="5">
    <source>
        <dbReference type="EMBL" id="RDI98758.1"/>
    </source>
</evidence>
<name>A0A370K7X9_9GAMM</name>
<organism evidence="5 6">
    <name type="scientific">Dyella solisilvae</name>
    <dbReference type="NCBI Taxonomy" id="1920168"/>
    <lineage>
        <taxon>Bacteria</taxon>
        <taxon>Pseudomonadati</taxon>
        <taxon>Pseudomonadota</taxon>
        <taxon>Gammaproteobacteria</taxon>
        <taxon>Lysobacterales</taxon>
        <taxon>Rhodanobacteraceae</taxon>
        <taxon>Dyella</taxon>
    </lineage>
</organism>
<protein>
    <submittedName>
        <fullName evidence="5">M20/M25/M40 family metallo-hydrolase</fullName>
    </submittedName>
</protein>
<evidence type="ECO:0000256" key="2">
    <source>
        <dbReference type="ARBA" id="ARBA00022723"/>
    </source>
</evidence>
<dbReference type="Pfam" id="PF01546">
    <property type="entry name" value="Peptidase_M20"/>
    <property type="match status" value="1"/>
</dbReference>
<dbReference type="Gene3D" id="3.40.630.10">
    <property type="entry name" value="Zn peptidases"/>
    <property type="match status" value="1"/>
</dbReference>
<evidence type="ECO:0000259" key="4">
    <source>
        <dbReference type="Pfam" id="PF07687"/>
    </source>
</evidence>
<accession>A0A370K7X9</accession>
<comment type="caution">
    <text evidence="5">The sequence shown here is derived from an EMBL/GenBank/DDBJ whole genome shotgun (WGS) entry which is preliminary data.</text>
</comment>
<dbReference type="InterPro" id="IPR002933">
    <property type="entry name" value="Peptidase_M20"/>
</dbReference>
<keyword evidence="6" id="KW-1185">Reference proteome</keyword>
<dbReference type="GO" id="GO:0008233">
    <property type="term" value="F:peptidase activity"/>
    <property type="evidence" value="ECO:0007669"/>
    <property type="project" value="UniProtKB-KW"/>
</dbReference>
<feature type="domain" description="Peptidase M20 dimerisation" evidence="4">
    <location>
        <begin position="294"/>
        <end position="441"/>
    </location>
</feature>
<keyword evidence="1" id="KW-0645">Protease</keyword>
<dbReference type="SUPFAM" id="SSF53187">
    <property type="entry name" value="Zn-dependent exopeptidases"/>
    <property type="match status" value="1"/>
</dbReference>
<evidence type="ECO:0000256" key="1">
    <source>
        <dbReference type="ARBA" id="ARBA00022670"/>
    </source>
</evidence>
<reference evidence="5 6" key="1">
    <citation type="submission" date="2018-07" db="EMBL/GenBank/DDBJ databases">
        <title>Dyella solisilvae sp. nov., isolated from the pine and broad-leaved mixed forest soil.</title>
        <authorList>
            <person name="Gao Z."/>
            <person name="Qiu L."/>
        </authorList>
    </citation>
    <scope>NUCLEOTIDE SEQUENCE [LARGE SCALE GENOMIC DNA]</scope>
    <source>
        <strain evidence="5 6">DHG54</strain>
    </source>
</reference>
<sequence>MPAPLAPLSLRYGKGLSITSSGATGHLFYGMFVRAAEWLRLHGLVETAQRFRLAGDMAMLKEIVLSIVCGIACMTANADDSLIGQVRQWRMEYEPVVVRQLSDFTAIPSIAADASGLGTMANRLKTELSQRGFKAQLLQGGQGVPAIVYGELNTPGARRTVVFYAHYDGQPVDRAEWETDPFAPVLRSEASPKAPALDWSHLRPPFNPEWRLFGRAVSDDKSSIVAFLQAFDALKAVGRAPSVNVRVFWEGEEERGSPHLADLLRQNRSLLAADLWLIGDGPMHQSRRRTLYFGARGSLDLKATIYGPLRPLHSGHYGNWAPNPAYQAAELVMDLRAPDGSIRIPGFDRDVRPLTTAERAAIAALPSVEPSLKREFGIARGESDDGLTASTMRPALNVVDLKAGGPARAIPATAEVGLDFRLVPDQTPEHVRELVEKRLQDLGWTVLHAEPDEPTRSTRSKLLRLDWSDGYPGYRVDMTNPASRAVLATAERAGGPVAVLPMMGGSVPIYLFTKILDVPAIGLAIANHDNNQHAANENARLQNLWDGIETYAAMLAELNW</sequence>
<dbReference type="InterPro" id="IPR011650">
    <property type="entry name" value="Peptidase_M20_dimer"/>
</dbReference>
<dbReference type="Gene3D" id="3.30.70.360">
    <property type="match status" value="1"/>
</dbReference>
<gene>
    <name evidence="5" type="ORF">DVT68_09585</name>
</gene>
<evidence type="ECO:0000313" key="6">
    <source>
        <dbReference type="Proteomes" id="UP000254711"/>
    </source>
</evidence>
<evidence type="ECO:0000256" key="3">
    <source>
        <dbReference type="ARBA" id="ARBA00022801"/>
    </source>
</evidence>
<dbReference type="InterPro" id="IPR051458">
    <property type="entry name" value="Cyt/Met_Dipeptidase"/>
</dbReference>
<dbReference type="Proteomes" id="UP000254711">
    <property type="component" value="Unassembled WGS sequence"/>
</dbReference>
<keyword evidence="2" id="KW-0479">Metal-binding</keyword>
<dbReference type="Pfam" id="PF07687">
    <property type="entry name" value="M20_dimer"/>
    <property type="match status" value="1"/>
</dbReference>
<proteinExistence type="predicted"/>
<dbReference type="EMBL" id="QQSY01000002">
    <property type="protein sequence ID" value="RDI98758.1"/>
    <property type="molecule type" value="Genomic_DNA"/>
</dbReference>